<proteinExistence type="predicted"/>
<dbReference type="AlphaFoldDB" id="A0A383EV82"/>
<accession>A0A383EV82</accession>
<name>A0A383EV82_9ZZZZ</name>
<feature type="non-terminal residue" evidence="1">
    <location>
        <position position="24"/>
    </location>
</feature>
<evidence type="ECO:0000313" key="1">
    <source>
        <dbReference type="EMBL" id="SVE60787.1"/>
    </source>
</evidence>
<sequence length="24" mass="2954">MPHFGADRRPWTVARNDQRVFIQR</sequence>
<dbReference type="EMBL" id="UINC01229177">
    <property type="protein sequence ID" value="SVE60787.1"/>
    <property type="molecule type" value="Genomic_DNA"/>
</dbReference>
<reference evidence="1" key="1">
    <citation type="submission" date="2018-05" db="EMBL/GenBank/DDBJ databases">
        <authorList>
            <person name="Lanie J.A."/>
            <person name="Ng W.-L."/>
            <person name="Kazmierczak K.M."/>
            <person name="Andrzejewski T.M."/>
            <person name="Davidsen T.M."/>
            <person name="Wayne K.J."/>
            <person name="Tettelin H."/>
            <person name="Glass J.I."/>
            <person name="Rusch D."/>
            <person name="Podicherti R."/>
            <person name="Tsui H.-C.T."/>
            <person name="Winkler M.E."/>
        </authorList>
    </citation>
    <scope>NUCLEOTIDE SEQUENCE</scope>
</reference>
<protein>
    <submittedName>
        <fullName evidence="1">Uncharacterized protein</fullName>
    </submittedName>
</protein>
<organism evidence="1">
    <name type="scientific">marine metagenome</name>
    <dbReference type="NCBI Taxonomy" id="408172"/>
    <lineage>
        <taxon>unclassified sequences</taxon>
        <taxon>metagenomes</taxon>
        <taxon>ecological metagenomes</taxon>
    </lineage>
</organism>
<gene>
    <name evidence="1" type="ORF">METZ01_LOCUS513641</name>
</gene>